<feature type="chain" id="PRO_5045247661" evidence="3">
    <location>
        <begin position="21"/>
        <end position="323"/>
    </location>
</feature>
<dbReference type="Pfam" id="PF01497">
    <property type="entry name" value="Peripla_BP_2"/>
    <property type="match status" value="1"/>
</dbReference>
<protein>
    <submittedName>
        <fullName evidence="5">Iron complex transport system substrate-binding protein</fullName>
    </submittedName>
</protein>
<dbReference type="SUPFAM" id="SSF53807">
    <property type="entry name" value="Helical backbone' metal receptor"/>
    <property type="match status" value="1"/>
</dbReference>
<evidence type="ECO:0000256" key="3">
    <source>
        <dbReference type="SAM" id="SignalP"/>
    </source>
</evidence>
<dbReference type="RefSeq" id="WP_204400679.1">
    <property type="nucleotide sequence ID" value="NZ_JAFBEE010000004.1"/>
</dbReference>
<evidence type="ECO:0000313" key="6">
    <source>
        <dbReference type="Proteomes" id="UP001314796"/>
    </source>
</evidence>
<evidence type="ECO:0000256" key="2">
    <source>
        <dbReference type="ARBA" id="ARBA00022729"/>
    </source>
</evidence>
<feature type="domain" description="Fe/B12 periplasmic-binding" evidence="4">
    <location>
        <begin position="63"/>
        <end position="322"/>
    </location>
</feature>
<keyword evidence="2 3" id="KW-0732">Signal</keyword>
<sequence length="323" mass="35597">MKKKWLVVLVAFMMLISVLAGCTGEKEMGDGGAEETTPVEVSYPMTVVDGVGNSITIEKMPEKIISIDPSQTEILYALGLQDKLLAVSDYCDYPVEAKEKEKVGSSWGINLERVIELQPELVYVYGNGQPDAVEQMQAAGITVLIYDPTSIAQIFDAIKTTGKVNGIEEESNAMVKDLEERRDAIVEKVKDQPKVKVFYQVWDEPLMTAGPGSFIDELIQLAGGENIAADAEGAWPTFSVESLVERNPEVYLAPAHVGEKMSLTEDEEQQLIDTIKSKPGFEEISAMVNDRVELMEPNIMSRPGARIIDALELLAKELHPDLF</sequence>
<comment type="caution">
    <text evidence="5">The sequence shown here is derived from an EMBL/GenBank/DDBJ whole genome shotgun (WGS) entry which is preliminary data.</text>
</comment>
<dbReference type="EMBL" id="JAFBEE010000004">
    <property type="protein sequence ID" value="MBM7614412.1"/>
    <property type="molecule type" value="Genomic_DNA"/>
</dbReference>
<organism evidence="5 6">
    <name type="scientific">Alkaliphilus hydrothermalis</name>
    <dbReference type="NCBI Taxonomy" id="1482730"/>
    <lineage>
        <taxon>Bacteria</taxon>
        <taxon>Bacillati</taxon>
        <taxon>Bacillota</taxon>
        <taxon>Clostridia</taxon>
        <taxon>Peptostreptococcales</taxon>
        <taxon>Natronincolaceae</taxon>
        <taxon>Alkaliphilus</taxon>
    </lineage>
</organism>
<keyword evidence="6" id="KW-1185">Reference proteome</keyword>
<dbReference type="InterPro" id="IPR054828">
    <property type="entry name" value="Vit_B12_bind_prot"/>
</dbReference>
<reference evidence="5 6" key="1">
    <citation type="submission" date="2021-01" db="EMBL/GenBank/DDBJ databases">
        <title>Genomic Encyclopedia of Type Strains, Phase IV (KMG-IV): sequencing the most valuable type-strain genomes for metagenomic binning, comparative biology and taxonomic classification.</title>
        <authorList>
            <person name="Goeker M."/>
        </authorList>
    </citation>
    <scope>NUCLEOTIDE SEQUENCE [LARGE SCALE GENOMIC DNA]</scope>
    <source>
        <strain evidence="5 6">DSM 25890</strain>
    </source>
</reference>
<comment type="similarity">
    <text evidence="1">Belongs to the bacterial solute-binding protein 8 family.</text>
</comment>
<proteinExistence type="inferred from homology"/>
<dbReference type="InterPro" id="IPR050902">
    <property type="entry name" value="ABC_Transporter_SBP"/>
</dbReference>
<dbReference type="InterPro" id="IPR002491">
    <property type="entry name" value="ABC_transptr_periplasmic_BD"/>
</dbReference>
<name>A0ABS2NND1_9FIRM</name>
<dbReference type="NCBIfam" id="NF038402">
    <property type="entry name" value="TroA_like"/>
    <property type="match status" value="1"/>
</dbReference>
<evidence type="ECO:0000313" key="5">
    <source>
        <dbReference type="EMBL" id="MBM7614412.1"/>
    </source>
</evidence>
<gene>
    <name evidence="5" type="ORF">JOC73_000923</name>
</gene>
<dbReference type="PANTHER" id="PTHR30535:SF34">
    <property type="entry name" value="MOLYBDATE-BINDING PROTEIN MOLA"/>
    <property type="match status" value="1"/>
</dbReference>
<dbReference type="CDD" id="cd01144">
    <property type="entry name" value="BtuF"/>
    <property type="match status" value="1"/>
</dbReference>
<evidence type="ECO:0000259" key="4">
    <source>
        <dbReference type="PROSITE" id="PS50983"/>
    </source>
</evidence>
<dbReference type="PROSITE" id="PS51257">
    <property type="entry name" value="PROKAR_LIPOPROTEIN"/>
    <property type="match status" value="1"/>
</dbReference>
<dbReference type="Gene3D" id="3.40.50.1980">
    <property type="entry name" value="Nitrogenase molybdenum iron protein domain"/>
    <property type="match status" value="2"/>
</dbReference>
<dbReference type="PANTHER" id="PTHR30535">
    <property type="entry name" value="VITAMIN B12-BINDING PROTEIN"/>
    <property type="match status" value="1"/>
</dbReference>
<accession>A0ABS2NND1</accession>
<evidence type="ECO:0000256" key="1">
    <source>
        <dbReference type="ARBA" id="ARBA00008814"/>
    </source>
</evidence>
<feature type="signal peptide" evidence="3">
    <location>
        <begin position="1"/>
        <end position="20"/>
    </location>
</feature>
<dbReference type="Proteomes" id="UP001314796">
    <property type="component" value="Unassembled WGS sequence"/>
</dbReference>
<dbReference type="PROSITE" id="PS50983">
    <property type="entry name" value="FE_B12_PBP"/>
    <property type="match status" value="1"/>
</dbReference>